<keyword evidence="1" id="KW-0732">Signal</keyword>
<proteinExistence type="predicted"/>
<comment type="caution">
    <text evidence="2">The sequence shown here is derived from an EMBL/GenBank/DDBJ whole genome shotgun (WGS) entry which is preliminary data.</text>
</comment>
<name>A0A814Q200_9BILA</name>
<evidence type="ECO:0000313" key="3">
    <source>
        <dbReference type="EMBL" id="CAF3940379.1"/>
    </source>
</evidence>
<dbReference type="Proteomes" id="UP000663836">
    <property type="component" value="Unassembled WGS sequence"/>
</dbReference>
<dbReference type="EMBL" id="CAJOBD010003304">
    <property type="protein sequence ID" value="CAF3940379.1"/>
    <property type="molecule type" value="Genomic_DNA"/>
</dbReference>
<feature type="signal peptide" evidence="1">
    <location>
        <begin position="1"/>
        <end position="17"/>
    </location>
</feature>
<sequence>MHKTITFVLIILGGIICASKKLCVPSHNIKRVTSAFSQPDSSYNLCSTCFASGDDSLDILLNLILNGSTISTCGTLCQSLAEKTKSQLLGTFCDSACDAVGIEKFITLIKHADLDNIWYCELAKICPIKDDGDAKITTFSISPTTGPKKTSFYITVIYVSKNGIGTSGFAIDIYTLDHIILSGRYLLKAATAGTYSERLVVTSDPDPQCDPLQEECEKWLPGIYNVTVQICNGECGSKNPHSSIYDTAKGSFQVTK</sequence>
<accession>A0A814Q200</accession>
<dbReference type="AlphaFoldDB" id="A0A814Q200"/>
<feature type="chain" id="PRO_5036410643" evidence="1">
    <location>
        <begin position="18"/>
        <end position="256"/>
    </location>
</feature>
<organism evidence="2 4">
    <name type="scientific">Rotaria sordida</name>
    <dbReference type="NCBI Taxonomy" id="392033"/>
    <lineage>
        <taxon>Eukaryota</taxon>
        <taxon>Metazoa</taxon>
        <taxon>Spiralia</taxon>
        <taxon>Gnathifera</taxon>
        <taxon>Rotifera</taxon>
        <taxon>Eurotatoria</taxon>
        <taxon>Bdelloidea</taxon>
        <taxon>Philodinida</taxon>
        <taxon>Philodinidae</taxon>
        <taxon>Rotaria</taxon>
    </lineage>
</organism>
<dbReference type="EMBL" id="CAJNOT010000938">
    <property type="protein sequence ID" value="CAF1113419.1"/>
    <property type="molecule type" value="Genomic_DNA"/>
</dbReference>
<protein>
    <submittedName>
        <fullName evidence="2">Uncharacterized protein</fullName>
    </submittedName>
</protein>
<evidence type="ECO:0000313" key="4">
    <source>
        <dbReference type="Proteomes" id="UP000663864"/>
    </source>
</evidence>
<evidence type="ECO:0000313" key="2">
    <source>
        <dbReference type="EMBL" id="CAF1113419.1"/>
    </source>
</evidence>
<evidence type="ECO:0000256" key="1">
    <source>
        <dbReference type="SAM" id="SignalP"/>
    </source>
</evidence>
<reference evidence="2" key="1">
    <citation type="submission" date="2021-02" db="EMBL/GenBank/DDBJ databases">
        <authorList>
            <person name="Nowell W R."/>
        </authorList>
    </citation>
    <scope>NUCLEOTIDE SEQUENCE</scope>
</reference>
<dbReference type="Proteomes" id="UP000663864">
    <property type="component" value="Unassembled WGS sequence"/>
</dbReference>
<gene>
    <name evidence="3" type="ORF">JBS370_LOCUS22964</name>
    <name evidence="2" type="ORF">ZHD862_LOCUS18242</name>
</gene>